<evidence type="ECO:0000313" key="8">
    <source>
        <dbReference type="EMBL" id="KAK1936371.1"/>
    </source>
</evidence>
<dbReference type="PANTHER" id="PTHR11203:SF11">
    <property type="entry name" value="CLEAVAGE AND POLYADENYLATION SPECIFICITY FACTOR SUBUNIT 3"/>
    <property type="match status" value="1"/>
</dbReference>
<keyword evidence="5" id="KW-0539">Nucleus</keyword>
<dbReference type="InterPro" id="IPR021718">
    <property type="entry name" value="CPSF73-100_C"/>
</dbReference>
<dbReference type="InterPro" id="IPR001279">
    <property type="entry name" value="Metallo-B-lactamas"/>
</dbReference>
<organism evidence="8 9">
    <name type="scientific">Babesia divergens</name>
    <dbReference type="NCBI Taxonomy" id="32595"/>
    <lineage>
        <taxon>Eukaryota</taxon>
        <taxon>Sar</taxon>
        <taxon>Alveolata</taxon>
        <taxon>Apicomplexa</taxon>
        <taxon>Aconoidasida</taxon>
        <taxon>Piroplasmida</taxon>
        <taxon>Babesiidae</taxon>
        <taxon>Babesia</taxon>
    </lineage>
</organism>
<dbReference type="InterPro" id="IPR036866">
    <property type="entry name" value="RibonucZ/Hydroxyglut_hydro"/>
</dbReference>
<dbReference type="SUPFAM" id="SSF56281">
    <property type="entry name" value="Metallo-hydrolase/oxidoreductase"/>
    <property type="match status" value="1"/>
</dbReference>
<name>A0AAD9GDA8_BABDI</name>
<dbReference type="Pfam" id="PF16661">
    <property type="entry name" value="Lactamase_B_6"/>
    <property type="match status" value="1"/>
</dbReference>
<dbReference type="Pfam" id="PF07521">
    <property type="entry name" value="RMMBL"/>
    <property type="match status" value="1"/>
</dbReference>
<reference evidence="8" key="1">
    <citation type="journal article" date="2014" name="Nucleic Acids Res.">
        <title>The evolutionary dynamics of variant antigen genes in Babesia reveal a history of genomic innovation underlying host-parasite interaction.</title>
        <authorList>
            <person name="Jackson A.P."/>
            <person name="Otto T.D."/>
            <person name="Darby A."/>
            <person name="Ramaprasad A."/>
            <person name="Xia D."/>
            <person name="Echaide I.E."/>
            <person name="Farber M."/>
            <person name="Gahlot S."/>
            <person name="Gamble J."/>
            <person name="Gupta D."/>
            <person name="Gupta Y."/>
            <person name="Jackson L."/>
            <person name="Malandrin L."/>
            <person name="Malas T.B."/>
            <person name="Moussa E."/>
            <person name="Nair M."/>
            <person name="Reid A.J."/>
            <person name="Sanders M."/>
            <person name="Sharma J."/>
            <person name="Tracey A."/>
            <person name="Quail M.A."/>
            <person name="Weir W."/>
            <person name="Wastling J.M."/>
            <person name="Hall N."/>
            <person name="Willadsen P."/>
            <person name="Lingelbach K."/>
            <person name="Shiels B."/>
            <person name="Tait A."/>
            <person name="Berriman M."/>
            <person name="Allred D.R."/>
            <person name="Pain A."/>
        </authorList>
    </citation>
    <scope>NUCLEOTIDE SEQUENCE</scope>
    <source>
        <strain evidence="8">1802A</strain>
    </source>
</reference>
<protein>
    <submittedName>
        <fullName evidence="8">Cleavage and polyadenylation specifity factor</fullName>
    </submittedName>
</protein>
<evidence type="ECO:0000256" key="4">
    <source>
        <dbReference type="ARBA" id="ARBA00022801"/>
    </source>
</evidence>
<dbReference type="GO" id="GO:0003723">
    <property type="term" value="F:RNA binding"/>
    <property type="evidence" value="ECO:0007669"/>
    <property type="project" value="TreeGrafter"/>
</dbReference>
<evidence type="ECO:0000313" key="9">
    <source>
        <dbReference type="Proteomes" id="UP001195914"/>
    </source>
</evidence>
<dbReference type="Pfam" id="PF11718">
    <property type="entry name" value="CPSF73-100_C"/>
    <property type="match status" value="1"/>
</dbReference>
<accession>A0AAD9GDA8</accession>
<dbReference type="GO" id="GO:0006398">
    <property type="term" value="P:mRNA 3'-end processing by stem-loop binding and cleavage"/>
    <property type="evidence" value="ECO:0007669"/>
    <property type="project" value="TreeGrafter"/>
</dbReference>
<evidence type="ECO:0000259" key="6">
    <source>
        <dbReference type="SMART" id="SM00849"/>
    </source>
</evidence>
<feature type="domain" description="Beta-Casp" evidence="7">
    <location>
        <begin position="281"/>
        <end position="407"/>
    </location>
</feature>
<keyword evidence="9" id="KW-1185">Reference proteome</keyword>
<dbReference type="Pfam" id="PF10996">
    <property type="entry name" value="Beta-Casp"/>
    <property type="match status" value="1"/>
</dbReference>
<feature type="domain" description="Metallo-beta-lactamase" evidence="6">
    <location>
        <begin position="30"/>
        <end position="268"/>
    </location>
</feature>
<dbReference type="GO" id="GO:0004534">
    <property type="term" value="F:5'-3' RNA exonuclease activity"/>
    <property type="evidence" value="ECO:0007669"/>
    <property type="project" value="TreeGrafter"/>
</dbReference>
<dbReference type="SMART" id="SM01027">
    <property type="entry name" value="Beta-Casp"/>
    <property type="match status" value="1"/>
</dbReference>
<evidence type="ECO:0000256" key="2">
    <source>
        <dbReference type="ARBA" id="ARBA00022664"/>
    </source>
</evidence>
<keyword evidence="2" id="KW-0507">mRNA processing</keyword>
<dbReference type="Gene3D" id="3.60.15.10">
    <property type="entry name" value="Ribonuclease Z/Hydroxyacylglutathione hydrolase-like"/>
    <property type="match status" value="1"/>
</dbReference>
<keyword evidence="3" id="KW-0540">Nuclease</keyword>
<dbReference type="SMART" id="SM00849">
    <property type="entry name" value="Lactamase_B"/>
    <property type="match status" value="1"/>
</dbReference>
<gene>
    <name evidence="8" type="ORF">X943_003005</name>
</gene>
<dbReference type="Gene3D" id="3.40.50.10890">
    <property type="match status" value="1"/>
</dbReference>
<dbReference type="EMBL" id="JAHBMH010000044">
    <property type="protein sequence ID" value="KAK1936371.1"/>
    <property type="molecule type" value="Genomic_DNA"/>
</dbReference>
<dbReference type="GO" id="GO:0004521">
    <property type="term" value="F:RNA endonuclease activity"/>
    <property type="evidence" value="ECO:0007669"/>
    <property type="project" value="TreeGrafter"/>
</dbReference>
<dbReference type="InterPro" id="IPR022712">
    <property type="entry name" value="Beta_Casp"/>
</dbReference>
<dbReference type="InterPro" id="IPR050698">
    <property type="entry name" value="MBL"/>
</dbReference>
<dbReference type="AlphaFoldDB" id="A0AAD9GDA8"/>
<dbReference type="GO" id="GO:0005847">
    <property type="term" value="C:mRNA cleavage and polyadenylation specificity factor complex"/>
    <property type="evidence" value="ECO:0007669"/>
    <property type="project" value="TreeGrafter"/>
</dbReference>
<dbReference type="InterPro" id="IPR011108">
    <property type="entry name" value="RMMBL"/>
</dbReference>
<keyword evidence="4" id="KW-0378">Hydrolase</keyword>
<comment type="subcellular location">
    <subcellularLocation>
        <location evidence="1">Nucleus</location>
    </subcellularLocation>
</comment>
<reference evidence="8" key="2">
    <citation type="submission" date="2021-05" db="EMBL/GenBank/DDBJ databases">
        <authorList>
            <person name="Pain A."/>
        </authorList>
    </citation>
    <scope>NUCLEOTIDE SEQUENCE</scope>
    <source>
        <strain evidence="8">1802A</strain>
    </source>
</reference>
<sequence length="736" mass="81217">MDVDECVATDVGDGSLPTKITVLGAGCEVGRSCVFAERGNHSVLFDCGLHPALSGVGSLPVFEAIDLAKVDVCLITHFHLDHCGAVPYLLCKTAFKGRILMTYATKAICHLLWTDYARMEQLQAVKSVFDRSSPRGEQADGSEEGGLMDELICGSGLYSLADVEYALDKIEVIDFHEEREVGGIKISCYRAGHVLGACMFLVEMDGVRILYTGDYSIELDRHVPCAEIPPINAHLLICESTYGIRVHEERTQRERRFLRVVMDVVTKGGKCLLPVFALGRAQEILLILDEYWEANKYLQGIPIFYISPLAQKSLRVYETFVGLCGDYIKECVYNGCNPFNFKFVKYARSVGDIAQYLHADGPCIVMTSPGMLQGGPSLEIFGRIASDSRNAVVLTGYTVKGTLADELRRDPDVVNLGHKTLKRRCMVEQISFSAHADYHQTKEFIRQLSVPNVILVHGERNEMTRMKDKLSEEIPELSVFMPEVLQMVTLSFATDKSISALGQFAEDLQNVGEKNANLKVGDRVSSVFLMDGERATAMYGDDIENCVAVDVSYMDQEMVIEFKGTLDELKNALDGVYDCVEKLSKKELVIAGLVNVTIEGGLLTLKWTASPVADLIADSVNMIAIQTIANPGHATKEVKMSKLMSDEAVFFSVAEMQLATKFGEPVHLDVKEESDQDMGENILKFMVQNPMDENAPVVTMEVNLSKCKVTCADAEACKIALNILDTVKASLQPIHP</sequence>
<evidence type="ECO:0000259" key="7">
    <source>
        <dbReference type="SMART" id="SM01027"/>
    </source>
</evidence>
<dbReference type="Proteomes" id="UP001195914">
    <property type="component" value="Unassembled WGS sequence"/>
</dbReference>
<evidence type="ECO:0000256" key="1">
    <source>
        <dbReference type="ARBA" id="ARBA00004123"/>
    </source>
</evidence>
<evidence type="ECO:0000256" key="3">
    <source>
        <dbReference type="ARBA" id="ARBA00022722"/>
    </source>
</evidence>
<dbReference type="PANTHER" id="PTHR11203">
    <property type="entry name" value="CLEAVAGE AND POLYADENYLATION SPECIFICITY FACTOR FAMILY MEMBER"/>
    <property type="match status" value="1"/>
</dbReference>
<proteinExistence type="predicted"/>
<comment type="caution">
    <text evidence="8">The sequence shown here is derived from an EMBL/GenBank/DDBJ whole genome shotgun (WGS) entry which is preliminary data.</text>
</comment>
<evidence type="ECO:0000256" key="5">
    <source>
        <dbReference type="ARBA" id="ARBA00023242"/>
    </source>
</evidence>